<reference evidence="3 4" key="1">
    <citation type="submission" date="2018-07" db="EMBL/GenBank/DDBJ databases">
        <title>A high quality draft genome assembly of the barn swallow (H. rustica rustica).</title>
        <authorList>
            <person name="Formenti G."/>
            <person name="Chiara M."/>
            <person name="Poveda L."/>
            <person name="Francoijs K.-J."/>
            <person name="Bonisoli-Alquati A."/>
            <person name="Canova L."/>
            <person name="Gianfranceschi L."/>
            <person name="Horner D.S."/>
            <person name="Saino N."/>
        </authorList>
    </citation>
    <scope>NUCLEOTIDE SEQUENCE [LARGE SCALE GENOMIC DNA]</scope>
    <source>
        <strain evidence="3">Chelidonia</strain>
        <tissue evidence="3">Blood</tissue>
    </source>
</reference>
<sequence>MKQDDMEETVLDMVKKLRAYADAVHGPTHARIAALETHMRKLEDKMEENHKQLREEIKEGFLQISAVQVKGSGTTRKHPPEREGKGIPRAKLWSFPCDCGESKRRWDG</sequence>
<dbReference type="EMBL" id="QRBI01000093">
    <property type="protein sequence ID" value="RMC21974.1"/>
    <property type="molecule type" value="Genomic_DNA"/>
</dbReference>
<keyword evidence="4" id="KW-1185">Reference proteome</keyword>
<proteinExistence type="predicted"/>
<accession>A0A3M0LDD1</accession>
<evidence type="ECO:0000256" key="1">
    <source>
        <dbReference type="SAM" id="Coils"/>
    </source>
</evidence>
<evidence type="ECO:0000256" key="2">
    <source>
        <dbReference type="SAM" id="MobiDB-lite"/>
    </source>
</evidence>
<dbReference type="AlphaFoldDB" id="A0A3M0LDD1"/>
<keyword evidence="1" id="KW-0175">Coiled coil</keyword>
<name>A0A3M0LDD1_HIRRU</name>
<dbReference type="Proteomes" id="UP000269221">
    <property type="component" value="Unassembled WGS sequence"/>
</dbReference>
<evidence type="ECO:0000313" key="3">
    <source>
        <dbReference type="EMBL" id="RMC21974.1"/>
    </source>
</evidence>
<feature type="coiled-coil region" evidence="1">
    <location>
        <begin position="32"/>
        <end position="59"/>
    </location>
</feature>
<gene>
    <name evidence="3" type="ORF">DUI87_02845</name>
</gene>
<organism evidence="3 4">
    <name type="scientific">Hirundo rustica rustica</name>
    <dbReference type="NCBI Taxonomy" id="333673"/>
    <lineage>
        <taxon>Eukaryota</taxon>
        <taxon>Metazoa</taxon>
        <taxon>Chordata</taxon>
        <taxon>Craniata</taxon>
        <taxon>Vertebrata</taxon>
        <taxon>Euteleostomi</taxon>
        <taxon>Archelosauria</taxon>
        <taxon>Archosauria</taxon>
        <taxon>Dinosauria</taxon>
        <taxon>Saurischia</taxon>
        <taxon>Theropoda</taxon>
        <taxon>Coelurosauria</taxon>
        <taxon>Aves</taxon>
        <taxon>Neognathae</taxon>
        <taxon>Neoaves</taxon>
        <taxon>Telluraves</taxon>
        <taxon>Australaves</taxon>
        <taxon>Passeriformes</taxon>
        <taxon>Sylvioidea</taxon>
        <taxon>Hirundinidae</taxon>
        <taxon>Hirundo</taxon>
    </lineage>
</organism>
<comment type="caution">
    <text evidence="3">The sequence shown here is derived from an EMBL/GenBank/DDBJ whole genome shotgun (WGS) entry which is preliminary data.</text>
</comment>
<protein>
    <submittedName>
        <fullName evidence="3">Uncharacterized protein</fullName>
    </submittedName>
</protein>
<feature type="region of interest" description="Disordered" evidence="2">
    <location>
        <begin position="69"/>
        <end position="89"/>
    </location>
</feature>
<evidence type="ECO:0000313" key="4">
    <source>
        <dbReference type="Proteomes" id="UP000269221"/>
    </source>
</evidence>